<evidence type="ECO:0000256" key="4">
    <source>
        <dbReference type="ARBA" id="ARBA00022777"/>
    </source>
</evidence>
<dbReference type="Gene3D" id="3.40.1190.20">
    <property type="match status" value="1"/>
</dbReference>
<dbReference type="Proteomes" id="UP000295578">
    <property type="component" value="Unassembled WGS sequence"/>
</dbReference>
<dbReference type="PROSITE" id="PS00584">
    <property type="entry name" value="PFKB_KINASES_2"/>
    <property type="match status" value="1"/>
</dbReference>
<reference evidence="8 9" key="1">
    <citation type="submission" date="2019-03" db="EMBL/GenBank/DDBJ databases">
        <title>Draft genome sequences of novel Actinobacteria.</title>
        <authorList>
            <person name="Sahin N."/>
            <person name="Ay H."/>
            <person name="Saygin H."/>
        </authorList>
    </citation>
    <scope>NUCLEOTIDE SEQUENCE [LARGE SCALE GENOMIC DNA]</scope>
    <source>
        <strain evidence="8 9">DSM 45941</strain>
    </source>
</reference>
<accession>A0A4R5BLP2</accession>
<evidence type="ECO:0000256" key="2">
    <source>
        <dbReference type="ARBA" id="ARBA00022679"/>
    </source>
</evidence>
<keyword evidence="9" id="KW-1185">Reference proteome</keyword>
<keyword evidence="3" id="KW-0547">Nucleotide-binding</keyword>
<dbReference type="EMBL" id="SMKY01000022">
    <property type="protein sequence ID" value="TDD87641.1"/>
    <property type="molecule type" value="Genomic_DNA"/>
</dbReference>
<dbReference type="InterPro" id="IPR011611">
    <property type="entry name" value="PfkB_dom"/>
</dbReference>
<dbReference type="OrthoDB" id="9808601at2"/>
<evidence type="ECO:0000256" key="5">
    <source>
        <dbReference type="ARBA" id="ARBA00022840"/>
    </source>
</evidence>
<keyword evidence="5" id="KW-0067">ATP-binding</keyword>
<protein>
    <submittedName>
        <fullName evidence="8">Sugar kinase</fullName>
    </submittedName>
</protein>
<feature type="region of interest" description="Disordered" evidence="6">
    <location>
        <begin position="1"/>
        <end position="32"/>
    </location>
</feature>
<feature type="domain" description="Carbohydrate kinase PfkB" evidence="7">
    <location>
        <begin position="38"/>
        <end position="331"/>
    </location>
</feature>
<gene>
    <name evidence="8" type="ORF">E1293_07440</name>
</gene>
<dbReference type="AlphaFoldDB" id="A0A4R5BLP2"/>
<organism evidence="8 9">
    <name type="scientific">Actinomadura darangshiensis</name>
    <dbReference type="NCBI Taxonomy" id="705336"/>
    <lineage>
        <taxon>Bacteria</taxon>
        <taxon>Bacillati</taxon>
        <taxon>Actinomycetota</taxon>
        <taxon>Actinomycetes</taxon>
        <taxon>Streptosporangiales</taxon>
        <taxon>Thermomonosporaceae</taxon>
        <taxon>Actinomadura</taxon>
    </lineage>
</organism>
<keyword evidence="4 8" id="KW-0418">Kinase</keyword>
<evidence type="ECO:0000256" key="6">
    <source>
        <dbReference type="SAM" id="MobiDB-lite"/>
    </source>
</evidence>
<evidence type="ECO:0000256" key="1">
    <source>
        <dbReference type="ARBA" id="ARBA00010688"/>
    </source>
</evidence>
<dbReference type="GO" id="GO:0005524">
    <property type="term" value="F:ATP binding"/>
    <property type="evidence" value="ECO:0007669"/>
    <property type="project" value="UniProtKB-KW"/>
</dbReference>
<dbReference type="PANTHER" id="PTHR43085:SF1">
    <property type="entry name" value="PSEUDOURIDINE KINASE-RELATED"/>
    <property type="match status" value="1"/>
</dbReference>
<keyword evidence="2" id="KW-0808">Transferase</keyword>
<dbReference type="GO" id="GO:0016301">
    <property type="term" value="F:kinase activity"/>
    <property type="evidence" value="ECO:0007669"/>
    <property type="project" value="UniProtKB-KW"/>
</dbReference>
<dbReference type="InterPro" id="IPR029056">
    <property type="entry name" value="Ribokinase-like"/>
</dbReference>
<comment type="similarity">
    <text evidence="1">Belongs to the carbohydrate kinase PfkB family.</text>
</comment>
<dbReference type="InterPro" id="IPR050306">
    <property type="entry name" value="PfkB_Carbo_kinase"/>
</dbReference>
<proteinExistence type="inferred from homology"/>
<dbReference type="PANTHER" id="PTHR43085">
    <property type="entry name" value="HEXOKINASE FAMILY MEMBER"/>
    <property type="match status" value="1"/>
</dbReference>
<name>A0A4R5BLP2_9ACTN</name>
<sequence>MTTTASSRPPVPTSDEEALISSSARRSDRDVGGAAPAVVTLGEAMCVLQAEHIGPVRHNRSVRLGMSGAETNVAIGVRRLGVPSAWIGRVGEDPMGEIIAGELRAEGVDVTALRTDGAAPTGLMVKERRTSKVSRVFYVRSGSAGSRLSPDDVSRELVEGARALHITGITLALSESARAAVHHAIGIARDAGVLVSFDVNHRTGLWSAEEAVEHYRATAMLADVVFASHDEARMLVGDLGAAASAAAMGGLGPEQVVIKQGELGFTARIHGREYAAPAVAVPVVDPVGAGDAFVAGYLASLVRGEPPEAALRTANALGAFAVSVPGDWEGLPSVAELPLVGPLDDPVLR</sequence>
<evidence type="ECO:0000313" key="8">
    <source>
        <dbReference type="EMBL" id="TDD87641.1"/>
    </source>
</evidence>
<evidence type="ECO:0000259" key="7">
    <source>
        <dbReference type="Pfam" id="PF00294"/>
    </source>
</evidence>
<comment type="caution">
    <text evidence="8">The sequence shown here is derived from an EMBL/GenBank/DDBJ whole genome shotgun (WGS) entry which is preliminary data.</text>
</comment>
<dbReference type="SUPFAM" id="SSF53613">
    <property type="entry name" value="Ribokinase-like"/>
    <property type="match status" value="1"/>
</dbReference>
<dbReference type="CDD" id="cd01166">
    <property type="entry name" value="KdgK"/>
    <property type="match status" value="1"/>
</dbReference>
<evidence type="ECO:0000256" key="3">
    <source>
        <dbReference type="ARBA" id="ARBA00022741"/>
    </source>
</evidence>
<dbReference type="InterPro" id="IPR002173">
    <property type="entry name" value="Carboh/pur_kinase_PfkB_CS"/>
</dbReference>
<evidence type="ECO:0000313" key="9">
    <source>
        <dbReference type="Proteomes" id="UP000295578"/>
    </source>
</evidence>
<dbReference type="Pfam" id="PF00294">
    <property type="entry name" value="PfkB"/>
    <property type="match status" value="1"/>
</dbReference>